<gene>
    <name evidence="2" type="ORF">DFH08DRAFT_799751</name>
</gene>
<comment type="caution">
    <text evidence="2">The sequence shown here is derived from an EMBL/GenBank/DDBJ whole genome shotgun (WGS) entry which is preliminary data.</text>
</comment>
<evidence type="ECO:0000313" key="2">
    <source>
        <dbReference type="EMBL" id="KAJ7362732.1"/>
    </source>
</evidence>
<evidence type="ECO:0000313" key="3">
    <source>
        <dbReference type="Proteomes" id="UP001218218"/>
    </source>
</evidence>
<protein>
    <submittedName>
        <fullName evidence="2">Uncharacterized protein</fullName>
    </submittedName>
</protein>
<dbReference type="EMBL" id="JARIHO010000004">
    <property type="protein sequence ID" value="KAJ7362732.1"/>
    <property type="molecule type" value="Genomic_DNA"/>
</dbReference>
<accession>A0AAD7AM57</accession>
<dbReference type="Proteomes" id="UP001218218">
    <property type="component" value="Unassembled WGS sequence"/>
</dbReference>
<proteinExistence type="predicted"/>
<name>A0AAD7AM57_9AGAR</name>
<organism evidence="2 3">
    <name type="scientific">Mycena albidolilacea</name>
    <dbReference type="NCBI Taxonomy" id="1033008"/>
    <lineage>
        <taxon>Eukaryota</taxon>
        <taxon>Fungi</taxon>
        <taxon>Dikarya</taxon>
        <taxon>Basidiomycota</taxon>
        <taxon>Agaricomycotina</taxon>
        <taxon>Agaricomycetes</taxon>
        <taxon>Agaricomycetidae</taxon>
        <taxon>Agaricales</taxon>
        <taxon>Marasmiineae</taxon>
        <taxon>Mycenaceae</taxon>
        <taxon>Mycena</taxon>
    </lineage>
</organism>
<keyword evidence="3" id="KW-1185">Reference proteome</keyword>
<dbReference type="AlphaFoldDB" id="A0AAD7AM57"/>
<reference evidence="2" key="1">
    <citation type="submission" date="2023-03" db="EMBL/GenBank/DDBJ databases">
        <title>Massive genome expansion in bonnet fungi (Mycena s.s.) driven by repeated elements and novel gene families across ecological guilds.</title>
        <authorList>
            <consortium name="Lawrence Berkeley National Laboratory"/>
            <person name="Harder C.B."/>
            <person name="Miyauchi S."/>
            <person name="Viragh M."/>
            <person name="Kuo A."/>
            <person name="Thoen E."/>
            <person name="Andreopoulos B."/>
            <person name="Lu D."/>
            <person name="Skrede I."/>
            <person name="Drula E."/>
            <person name="Henrissat B."/>
            <person name="Morin E."/>
            <person name="Kohler A."/>
            <person name="Barry K."/>
            <person name="LaButti K."/>
            <person name="Morin E."/>
            <person name="Salamov A."/>
            <person name="Lipzen A."/>
            <person name="Mereny Z."/>
            <person name="Hegedus B."/>
            <person name="Baldrian P."/>
            <person name="Stursova M."/>
            <person name="Weitz H."/>
            <person name="Taylor A."/>
            <person name="Grigoriev I.V."/>
            <person name="Nagy L.G."/>
            <person name="Martin F."/>
            <person name="Kauserud H."/>
        </authorList>
    </citation>
    <scope>NUCLEOTIDE SEQUENCE</scope>
    <source>
        <strain evidence="2">CBHHK002</strain>
    </source>
</reference>
<feature type="region of interest" description="Disordered" evidence="1">
    <location>
        <begin position="515"/>
        <end position="535"/>
    </location>
</feature>
<sequence>MVNGLEEFCLLRIARKCGAQITVGQLSVSMHVKRPSSARPDASAALTDVTSVTFLSFHHDILPSRTRESVRNWVFGDHSCLYPRPFGVLCTTSHALIRGTKSVGRCPALWSVGTAPTHSASGVVAGGWEQYSESARPRGCQRGCRALGVVGCDGANTARFGAVHTWWASPDKHHTGALETRRRRIGAASSAGERLLSRFTSAGVLCFCGKAGRCGASAASAEMAAPTPPCIPAARCDGGDLRGAAYRDAVTTARGARGKGGAAGWVWKAAPVEGRCGATPECWNGRIALTCSPPSAMEGKRRATGEYDGCAAGIGRDQVRPTACSIAATFCSGAANAYKSMQRNSTQNTFYVPEYPYCTYLPSFPSAGLKTPLPKIPVNQMNQARLYPSLDRRNGVRHSKPSGRENTLQKNKWITTVEPHRVYCKGCSDWVSLDKKVDLKLANWDRHEEKCPGINGVVAVHGKGSVASFFGKQEATVNLKISESKDEDNSETTKTGAVTYTTRYVNTPSISTIFAPRPIKSHPREPVATVEPPETHSCRHLTGAEFIEYIEPTETRTMGGISPQLRSRIARQVFLYKKLAGLKRDDEYPRRRKQVEKDIPADGNDCISSADWTDTEHRRLYDALKGYARWEVNYAKKCVRSSRCEGLTPNLDGICDACTKLAKYPSFTHAVNRVCATANYLRTINNRAFAVEPPGATGWLVRHAVPGGYVTWWLFGWHGKN</sequence>
<evidence type="ECO:0000256" key="1">
    <source>
        <dbReference type="SAM" id="MobiDB-lite"/>
    </source>
</evidence>